<protein>
    <recommendedName>
        <fullName evidence="1">non-specific serine/threonine protein kinase</fullName>
        <ecNumber evidence="1">2.7.11.1</ecNumber>
    </recommendedName>
</protein>
<evidence type="ECO:0000256" key="7">
    <source>
        <dbReference type="SAM" id="MobiDB-lite"/>
    </source>
</evidence>
<dbReference type="GO" id="GO:0005524">
    <property type="term" value="F:ATP binding"/>
    <property type="evidence" value="ECO:0007669"/>
    <property type="project" value="UniProtKB-KW"/>
</dbReference>
<organism evidence="9 10">
    <name type="scientific">Physocladia obscura</name>
    <dbReference type="NCBI Taxonomy" id="109957"/>
    <lineage>
        <taxon>Eukaryota</taxon>
        <taxon>Fungi</taxon>
        <taxon>Fungi incertae sedis</taxon>
        <taxon>Chytridiomycota</taxon>
        <taxon>Chytridiomycota incertae sedis</taxon>
        <taxon>Chytridiomycetes</taxon>
        <taxon>Chytridiales</taxon>
        <taxon>Chytriomycetaceae</taxon>
        <taxon>Physocladia</taxon>
    </lineage>
</organism>
<name>A0AAD5XB96_9FUNG</name>
<dbReference type="PROSITE" id="PS00108">
    <property type="entry name" value="PROTEIN_KINASE_ST"/>
    <property type="match status" value="1"/>
</dbReference>
<evidence type="ECO:0000259" key="8">
    <source>
        <dbReference type="PROSITE" id="PS50011"/>
    </source>
</evidence>
<evidence type="ECO:0000313" key="10">
    <source>
        <dbReference type="Proteomes" id="UP001211907"/>
    </source>
</evidence>
<dbReference type="GO" id="GO:0044773">
    <property type="term" value="P:mitotic DNA damage checkpoint signaling"/>
    <property type="evidence" value="ECO:0007669"/>
    <property type="project" value="TreeGrafter"/>
</dbReference>
<dbReference type="InterPro" id="IPR008271">
    <property type="entry name" value="Ser/Thr_kinase_AS"/>
</dbReference>
<accession>A0AAD5XB96</accession>
<reference evidence="9" key="1">
    <citation type="submission" date="2020-05" db="EMBL/GenBank/DDBJ databases">
        <title>Phylogenomic resolution of chytrid fungi.</title>
        <authorList>
            <person name="Stajich J.E."/>
            <person name="Amses K."/>
            <person name="Simmons R."/>
            <person name="Seto K."/>
            <person name="Myers J."/>
            <person name="Bonds A."/>
            <person name="Quandt C.A."/>
            <person name="Barry K."/>
            <person name="Liu P."/>
            <person name="Grigoriev I."/>
            <person name="Longcore J.E."/>
            <person name="James T.Y."/>
        </authorList>
    </citation>
    <scope>NUCLEOTIDE SEQUENCE</scope>
    <source>
        <strain evidence="9">JEL0513</strain>
    </source>
</reference>
<dbReference type="AlphaFoldDB" id="A0AAD5XB96"/>
<dbReference type="GO" id="GO:0005634">
    <property type="term" value="C:nucleus"/>
    <property type="evidence" value="ECO:0007669"/>
    <property type="project" value="TreeGrafter"/>
</dbReference>
<dbReference type="PANTHER" id="PTHR44167:SF23">
    <property type="entry name" value="CDC7 KINASE, ISOFORM A-RELATED"/>
    <property type="match status" value="1"/>
</dbReference>
<dbReference type="PROSITE" id="PS50011">
    <property type="entry name" value="PROTEIN_KINASE_DOM"/>
    <property type="match status" value="1"/>
</dbReference>
<gene>
    <name evidence="9" type="ORF">HK100_007223</name>
</gene>
<dbReference type="EMBL" id="JADGJH010003398">
    <property type="protein sequence ID" value="KAJ3091237.1"/>
    <property type="molecule type" value="Genomic_DNA"/>
</dbReference>
<dbReference type="Pfam" id="PF00069">
    <property type="entry name" value="Pkinase"/>
    <property type="match status" value="1"/>
</dbReference>
<evidence type="ECO:0000256" key="4">
    <source>
        <dbReference type="ARBA" id="ARBA00022741"/>
    </source>
</evidence>
<dbReference type="Gene3D" id="3.30.200.20">
    <property type="entry name" value="Phosphorylase Kinase, domain 1"/>
    <property type="match status" value="1"/>
</dbReference>
<proteinExistence type="predicted"/>
<dbReference type="GO" id="GO:0004674">
    <property type="term" value="F:protein serine/threonine kinase activity"/>
    <property type="evidence" value="ECO:0007669"/>
    <property type="project" value="UniProtKB-KW"/>
</dbReference>
<dbReference type="Gene3D" id="1.10.510.10">
    <property type="entry name" value="Transferase(Phosphotransferase) domain 1"/>
    <property type="match status" value="1"/>
</dbReference>
<dbReference type="SUPFAM" id="SSF56112">
    <property type="entry name" value="Protein kinase-like (PK-like)"/>
    <property type="match status" value="1"/>
</dbReference>
<dbReference type="EC" id="2.7.11.1" evidence="1"/>
<feature type="domain" description="Protein kinase" evidence="8">
    <location>
        <begin position="441"/>
        <end position="659"/>
    </location>
</feature>
<evidence type="ECO:0000256" key="3">
    <source>
        <dbReference type="ARBA" id="ARBA00022679"/>
    </source>
</evidence>
<dbReference type="Proteomes" id="UP001211907">
    <property type="component" value="Unassembled WGS sequence"/>
</dbReference>
<evidence type="ECO:0000256" key="5">
    <source>
        <dbReference type="ARBA" id="ARBA00022777"/>
    </source>
</evidence>
<dbReference type="SMART" id="SM00220">
    <property type="entry name" value="S_TKc"/>
    <property type="match status" value="1"/>
</dbReference>
<keyword evidence="10" id="KW-1185">Reference proteome</keyword>
<sequence>MLGLDDFDVVPETPAASQQPEYRKKKPRFENSTMGRNETTNERTRIPAVPSKVSGDFEDSSKLNLSPKTLNSRRTKSQAISNVSEHVSELPLAFDPSQETDDAETDLLQAMVNNGCHKLEQAIGEFELQNPVQCDPDRLVGYGQDVGAGVEIPDANISSVINRLEEQLEHHEVQHNLSEKLTNSKIKNSQTPLTISSVARNIIFPANHADSSLFPPKRPSKNKTAKITHFANIIRATASSPQPTSTPENFSVILSQQSLSISVAATPKLPQCMHLTFAEHDSCTDDRKCKWRNQTTAIQTHPPSSREKFITSHKQSCEYPTIAILEKPFSRAANVLLRHLTGPKNWSTQTPTMVREALMSLTGNGVAEKYGKRHSCNNPRHAFANDMKDEYVDDYVAHWCEWWSAREDEKADDGYVCTRDVEVRDEVYELYGGFRGLFDTYRILDKIGEGTFSSVYQAVDRLHDEHINSWCACFEESEKRGLPNESSPQNSEQSNRWAACGVVALKRIYVTSSTDRILNELSMLKNLAKKPNVAGLITAIRNKDQIIAVLPLYEFVDFRDFLTSDPSFEELSFYMKALMIGLRGIHEENILHRDIKPTNFLYNRALRTGVIVDFGLAQIIPPSTASTDPMIAPPPNPRPAGYFETDKRFDQIFPIKKTL</sequence>
<dbReference type="InterPro" id="IPR011009">
    <property type="entry name" value="Kinase-like_dom_sf"/>
</dbReference>
<evidence type="ECO:0000256" key="6">
    <source>
        <dbReference type="ARBA" id="ARBA00022840"/>
    </source>
</evidence>
<keyword evidence="3" id="KW-0808">Transferase</keyword>
<evidence type="ECO:0000256" key="1">
    <source>
        <dbReference type="ARBA" id="ARBA00012513"/>
    </source>
</evidence>
<dbReference type="PANTHER" id="PTHR44167">
    <property type="entry name" value="OVARIAN-SPECIFIC SERINE/THREONINE-PROTEIN KINASE LOK-RELATED"/>
    <property type="match status" value="1"/>
</dbReference>
<dbReference type="InterPro" id="IPR000719">
    <property type="entry name" value="Prot_kinase_dom"/>
</dbReference>
<keyword evidence="6" id="KW-0067">ATP-binding</keyword>
<evidence type="ECO:0000313" key="9">
    <source>
        <dbReference type="EMBL" id="KAJ3091237.1"/>
    </source>
</evidence>
<keyword evidence="5" id="KW-0418">Kinase</keyword>
<keyword evidence="4" id="KW-0547">Nucleotide-binding</keyword>
<evidence type="ECO:0000256" key="2">
    <source>
        <dbReference type="ARBA" id="ARBA00022527"/>
    </source>
</evidence>
<keyword evidence="2" id="KW-0723">Serine/threonine-protein kinase</keyword>
<feature type="region of interest" description="Disordered" evidence="7">
    <location>
        <begin position="1"/>
        <end position="74"/>
    </location>
</feature>
<comment type="caution">
    <text evidence="9">The sequence shown here is derived from an EMBL/GenBank/DDBJ whole genome shotgun (WGS) entry which is preliminary data.</text>
</comment>